<feature type="region of interest" description="Interaction with substrate tRNA" evidence="10">
    <location>
        <begin position="296"/>
        <end position="301"/>
    </location>
</feature>
<dbReference type="InterPro" id="IPR039657">
    <property type="entry name" value="Dimethylallyltransferase"/>
</dbReference>
<dbReference type="InterPro" id="IPR027417">
    <property type="entry name" value="P-loop_NTPase"/>
</dbReference>
<evidence type="ECO:0000313" key="15">
    <source>
        <dbReference type="Proteomes" id="UP000182649"/>
    </source>
</evidence>
<evidence type="ECO:0000256" key="1">
    <source>
        <dbReference type="ARBA" id="ARBA00001946"/>
    </source>
</evidence>
<sequence>MPAHSRRKLGTVRSAWAKIQKLIRDARNYHRHRLFPATVTEQGRRIRNEKKATYSPYPPAIFLMGPTASGKSGLALHIARYLPVEIISVDSAQVYRHMNIGTAKPGAEALAATPHHLIDLIDPHEHYSAARFCTDALRTMRQIADRGNIPLLAGGTMLYFKTLLEGLSELPSADSGMRTAIEAKARKSSWPAMHQELFRLDPVSAERIKPTDSQRIQRALEVFYLTGKPMSETLGKPKNVSLPYEVVKIALVPGNRQVLHQRIARRFEQMLKHGLIDEVRAIRDKFYLSDENPSMRCVGYRQVWMHLEKAIDAARMREMALAATRQLAKRQLTWLRSMKESREFDCLEENLPEQVKTYLLNTGLKFTEVS</sequence>
<dbReference type="HAMAP" id="MF_00185">
    <property type="entry name" value="IPP_trans"/>
    <property type="match status" value="1"/>
</dbReference>
<reference evidence="14 15" key="1">
    <citation type="submission" date="2016-10" db="EMBL/GenBank/DDBJ databases">
        <authorList>
            <person name="de Groot N.N."/>
        </authorList>
    </citation>
    <scope>NUCLEOTIDE SEQUENCE [LARGE SCALE GENOMIC DNA]</scope>
    <source>
        <strain evidence="14 15">Nl14</strain>
    </source>
</reference>
<keyword evidence="6 10" id="KW-0547">Nucleotide-binding</keyword>
<evidence type="ECO:0000256" key="4">
    <source>
        <dbReference type="ARBA" id="ARBA00022679"/>
    </source>
</evidence>
<dbReference type="Gene3D" id="3.40.50.300">
    <property type="entry name" value="P-loop containing nucleotide triphosphate hydrolases"/>
    <property type="match status" value="1"/>
</dbReference>
<dbReference type="AlphaFoldDB" id="A0A1I7I029"/>
<evidence type="ECO:0000256" key="7">
    <source>
        <dbReference type="ARBA" id="ARBA00022840"/>
    </source>
</evidence>
<dbReference type="GO" id="GO:0052381">
    <property type="term" value="F:tRNA dimethylallyltransferase activity"/>
    <property type="evidence" value="ECO:0007669"/>
    <property type="project" value="UniProtKB-UniRule"/>
</dbReference>
<evidence type="ECO:0000256" key="8">
    <source>
        <dbReference type="ARBA" id="ARBA00022842"/>
    </source>
</evidence>
<evidence type="ECO:0000256" key="12">
    <source>
        <dbReference type="RuleBase" id="RU003784"/>
    </source>
</evidence>
<evidence type="ECO:0000256" key="9">
    <source>
        <dbReference type="ARBA" id="ARBA00049563"/>
    </source>
</evidence>
<accession>A0A1I7I029</accession>
<evidence type="ECO:0000256" key="2">
    <source>
        <dbReference type="ARBA" id="ARBA00003213"/>
    </source>
</evidence>
<proteinExistence type="inferred from homology"/>
<dbReference type="NCBIfam" id="TIGR00174">
    <property type="entry name" value="miaA"/>
    <property type="match status" value="1"/>
</dbReference>
<dbReference type="Gene3D" id="1.10.20.140">
    <property type="match status" value="1"/>
</dbReference>
<evidence type="ECO:0000256" key="13">
    <source>
        <dbReference type="RuleBase" id="RU003785"/>
    </source>
</evidence>
<name>A0A1I7I029_9PROT</name>
<dbReference type="EC" id="2.5.1.75" evidence="10"/>
<comment type="caution">
    <text evidence="10">Lacks conserved residue(s) required for the propagation of feature annotation.</text>
</comment>
<feature type="binding site" evidence="10">
    <location>
        <begin position="67"/>
        <end position="72"/>
    </location>
    <ligand>
        <name>substrate</name>
    </ligand>
</feature>
<dbReference type="PANTHER" id="PTHR11088">
    <property type="entry name" value="TRNA DIMETHYLALLYLTRANSFERASE"/>
    <property type="match status" value="1"/>
</dbReference>
<keyword evidence="7 10" id="KW-0067">ATP-binding</keyword>
<comment type="catalytic activity">
    <reaction evidence="9 10 11">
        <text>adenosine(37) in tRNA + dimethylallyl diphosphate = N(6)-dimethylallyladenosine(37) in tRNA + diphosphate</text>
        <dbReference type="Rhea" id="RHEA:26482"/>
        <dbReference type="Rhea" id="RHEA-COMP:10162"/>
        <dbReference type="Rhea" id="RHEA-COMP:10375"/>
        <dbReference type="ChEBI" id="CHEBI:33019"/>
        <dbReference type="ChEBI" id="CHEBI:57623"/>
        <dbReference type="ChEBI" id="CHEBI:74411"/>
        <dbReference type="ChEBI" id="CHEBI:74415"/>
        <dbReference type="EC" id="2.5.1.75"/>
    </reaction>
</comment>
<gene>
    <name evidence="10" type="primary">miaA</name>
    <name evidence="14" type="ORF">SAMN05216417_11341</name>
</gene>
<dbReference type="EMBL" id="FPBZ01000013">
    <property type="protein sequence ID" value="SFU66303.1"/>
    <property type="molecule type" value="Genomic_DNA"/>
</dbReference>
<feature type="region of interest" description="Interaction with substrate tRNA" evidence="10">
    <location>
        <begin position="90"/>
        <end position="93"/>
    </location>
</feature>
<feature type="site" description="Interaction with substrate tRNA" evidence="10">
    <location>
        <position position="156"/>
    </location>
</feature>
<dbReference type="GO" id="GO:0006400">
    <property type="term" value="P:tRNA modification"/>
    <property type="evidence" value="ECO:0007669"/>
    <property type="project" value="TreeGrafter"/>
</dbReference>
<evidence type="ECO:0000313" key="14">
    <source>
        <dbReference type="EMBL" id="SFU66303.1"/>
    </source>
</evidence>
<dbReference type="FunFam" id="1.10.20.140:FF:000001">
    <property type="entry name" value="tRNA dimethylallyltransferase"/>
    <property type="match status" value="1"/>
</dbReference>
<organism evidence="14 15">
    <name type="scientific">Nitrosospira multiformis</name>
    <dbReference type="NCBI Taxonomy" id="1231"/>
    <lineage>
        <taxon>Bacteria</taxon>
        <taxon>Pseudomonadati</taxon>
        <taxon>Pseudomonadota</taxon>
        <taxon>Betaproteobacteria</taxon>
        <taxon>Nitrosomonadales</taxon>
        <taxon>Nitrosomonadaceae</taxon>
        <taxon>Nitrosospira</taxon>
    </lineage>
</organism>
<keyword evidence="4 10" id="KW-0808">Transferase</keyword>
<dbReference type="SUPFAM" id="SSF52540">
    <property type="entry name" value="P-loop containing nucleoside triphosphate hydrolases"/>
    <property type="match status" value="2"/>
</dbReference>
<evidence type="ECO:0000256" key="10">
    <source>
        <dbReference type="HAMAP-Rule" id="MF_00185"/>
    </source>
</evidence>
<feature type="site" description="Interaction with substrate tRNA" evidence="10">
    <location>
        <position position="178"/>
    </location>
</feature>
<dbReference type="Proteomes" id="UP000182649">
    <property type="component" value="Unassembled WGS sequence"/>
</dbReference>
<keyword evidence="8 10" id="KW-0460">Magnesium</keyword>
<evidence type="ECO:0000256" key="6">
    <source>
        <dbReference type="ARBA" id="ARBA00022741"/>
    </source>
</evidence>
<keyword evidence="5 10" id="KW-0819">tRNA processing</keyword>
<evidence type="ECO:0000256" key="5">
    <source>
        <dbReference type="ARBA" id="ARBA00022694"/>
    </source>
</evidence>
<dbReference type="InterPro" id="IPR018022">
    <property type="entry name" value="IPT"/>
</dbReference>
<dbReference type="PANTHER" id="PTHR11088:SF60">
    <property type="entry name" value="TRNA DIMETHYLALLYLTRANSFERASE"/>
    <property type="match status" value="1"/>
</dbReference>
<comment type="cofactor">
    <cofactor evidence="1 10">
        <name>Mg(2+)</name>
        <dbReference type="ChEBI" id="CHEBI:18420"/>
    </cofactor>
</comment>
<comment type="subunit">
    <text evidence="10">Monomer.</text>
</comment>
<evidence type="ECO:0000256" key="11">
    <source>
        <dbReference type="RuleBase" id="RU003783"/>
    </source>
</evidence>
<comment type="function">
    <text evidence="2 10 12">Catalyzes the transfer of a dimethylallyl group onto the adenine at position 37 in tRNAs that read codons beginning with uridine, leading to the formation of N6-(dimethylallyl)adenosine (i(6)A).</text>
</comment>
<feature type="binding site" evidence="10">
    <location>
        <begin position="65"/>
        <end position="72"/>
    </location>
    <ligand>
        <name>ATP</name>
        <dbReference type="ChEBI" id="CHEBI:30616"/>
    </ligand>
</feature>
<dbReference type="Pfam" id="PF01715">
    <property type="entry name" value="IPPT"/>
    <property type="match status" value="1"/>
</dbReference>
<comment type="similarity">
    <text evidence="3 10 13">Belongs to the IPP transferase family.</text>
</comment>
<evidence type="ECO:0000256" key="3">
    <source>
        <dbReference type="ARBA" id="ARBA00005842"/>
    </source>
</evidence>
<protein>
    <recommendedName>
        <fullName evidence="10">tRNA dimethylallyltransferase</fullName>
        <ecNumber evidence="10">2.5.1.75</ecNumber>
    </recommendedName>
    <alternativeName>
        <fullName evidence="10">Dimethylallyl diphosphate:tRNA dimethylallyltransferase</fullName>
        <shortName evidence="10">DMAPP:tRNA dimethylallyltransferase</shortName>
        <shortName evidence="10">DMATase</shortName>
    </alternativeName>
    <alternativeName>
        <fullName evidence="10">Isopentenyl-diphosphate:tRNA isopentenyltransferase</fullName>
        <shortName evidence="10">IPP transferase</shortName>
        <shortName evidence="10">IPPT</shortName>
        <shortName evidence="10">IPTase</shortName>
    </alternativeName>
</protein>
<feature type="region of interest" description="Interaction with substrate tRNA" evidence="10">
    <location>
        <begin position="214"/>
        <end position="218"/>
    </location>
</feature>
<dbReference type="GO" id="GO:0005524">
    <property type="term" value="F:ATP binding"/>
    <property type="evidence" value="ECO:0007669"/>
    <property type="project" value="UniProtKB-UniRule"/>
</dbReference>